<dbReference type="Proteomes" id="UP001501627">
    <property type="component" value="Unassembled WGS sequence"/>
</dbReference>
<sequence length="64" mass="7234">MVVGWARRPSVQWRQTGRLARAADEAVYLIEFLCGKRLLRFILHAQHPAPSTQPTARPAAMAHK</sequence>
<organism evidence="1 2">
    <name type="scientific">Comamonas faecalis</name>
    <dbReference type="NCBI Taxonomy" id="1387849"/>
    <lineage>
        <taxon>Bacteria</taxon>
        <taxon>Pseudomonadati</taxon>
        <taxon>Pseudomonadota</taxon>
        <taxon>Betaproteobacteria</taxon>
        <taxon>Burkholderiales</taxon>
        <taxon>Comamonadaceae</taxon>
        <taxon>Comamonas</taxon>
    </lineage>
</organism>
<comment type="caution">
    <text evidence="1">The sequence shown here is derived from an EMBL/GenBank/DDBJ whole genome shotgun (WGS) entry which is preliminary data.</text>
</comment>
<evidence type="ECO:0000313" key="2">
    <source>
        <dbReference type="Proteomes" id="UP001501627"/>
    </source>
</evidence>
<reference evidence="2" key="1">
    <citation type="journal article" date="2019" name="Int. J. Syst. Evol. Microbiol.">
        <title>The Global Catalogue of Microorganisms (GCM) 10K type strain sequencing project: providing services to taxonomists for standard genome sequencing and annotation.</title>
        <authorList>
            <consortium name="The Broad Institute Genomics Platform"/>
            <consortium name="The Broad Institute Genome Sequencing Center for Infectious Disease"/>
            <person name="Wu L."/>
            <person name="Ma J."/>
        </authorList>
    </citation>
    <scope>NUCLEOTIDE SEQUENCE [LARGE SCALE GENOMIC DNA]</scope>
    <source>
        <strain evidence="2">JCM 17561</strain>
    </source>
</reference>
<name>A0ABP7RGF9_9BURK</name>
<gene>
    <name evidence="1" type="ORF">GCM10022279_21010</name>
</gene>
<accession>A0ABP7RGF9</accession>
<proteinExistence type="predicted"/>
<evidence type="ECO:0000313" key="1">
    <source>
        <dbReference type="EMBL" id="GAA3997145.1"/>
    </source>
</evidence>
<protein>
    <submittedName>
        <fullName evidence="1">Uncharacterized protein</fullName>
    </submittedName>
</protein>
<dbReference type="EMBL" id="BAABBP010000017">
    <property type="protein sequence ID" value="GAA3997145.1"/>
    <property type="molecule type" value="Genomic_DNA"/>
</dbReference>
<keyword evidence="2" id="KW-1185">Reference proteome</keyword>